<comment type="caution">
    <text evidence="2">The sequence shown here is derived from an EMBL/GenBank/DDBJ whole genome shotgun (WGS) entry which is preliminary data.</text>
</comment>
<dbReference type="Proteomes" id="UP001066276">
    <property type="component" value="Chromosome 11"/>
</dbReference>
<feature type="compositionally biased region" description="Basic and acidic residues" evidence="1">
    <location>
        <begin position="29"/>
        <end position="41"/>
    </location>
</feature>
<feature type="compositionally biased region" description="Polar residues" evidence="1">
    <location>
        <begin position="67"/>
        <end position="87"/>
    </location>
</feature>
<feature type="compositionally biased region" description="Basic residues" evidence="1">
    <location>
        <begin position="95"/>
        <end position="108"/>
    </location>
</feature>
<reference evidence="2" key="1">
    <citation type="journal article" date="2022" name="bioRxiv">
        <title>Sequencing and chromosome-scale assembly of the giantPleurodeles waltlgenome.</title>
        <authorList>
            <person name="Brown T."/>
            <person name="Elewa A."/>
            <person name="Iarovenko S."/>
            <person name="Subramanian E."/>
            <person name="Araus A.J."/>
            <person name="Petzold A."/>
            <person name="Susuki M."/>
            <person name="Suzuki K.-i.T."/>
            <person name="Hayashi T."/>
            <person name="Toyoda A."/>
            <person name="Oliveira C."/>
            <person name="Osipova E."/>
            <person name="Leigh N.D."/>
            <person name="Simon A."/>
            <person name="Yun M.H."/>
        </authorList>
    </citation>
    <scope>NUCLEOTIDE SEQUENCE</scope>
    <source>
        <strain evidence="2">20211129_DDA</strain>
        <tissue evidence="2">Liver</tissue>
    </source>
</reference>
<name>A0AAV7LQL3_PLEWA</name>
<protein>
    <submittedName>
        <fullName evidence="2">Uncharacterized protein</fullName>
    </submittedName>
</protein>
<accession>A0AAV7LQL3</accession>
<gene>
    <name evidence="2" type="ORF">NDU88_005970</name>
</gene>
<keyword evidence="3" id="KW-1185">Reference proteome</keyword>
<dbReference type="AlphaFoldDB" id="A0AAV7LQL3"/>
<proteinExistence type="predicted"/>
<organism evidence="2 3">
    <name type="scientific">Pleurodeles waltl</name>
    <name type="common">Iberian ribbed newt</name>
    <dbReference type="NCBI Taxonomy" id="8319"/>
    <lineage>
        <taxon>Eukaryota</taxon>
        <taxon>Metazoa</taxon>
        <taxon>Chordata</taxon>
        <taxon>Craniata</taxon>
        <taxon>Vertebrata</taxon>
        <taxon>Euteleostomi</taxon>
        <taxon>Amphibia</taxon>
        <taxon>Batrachia</taxon>
        <taxon>Caudata</taxon>
        <taxon>Salamandroidea</taxon>
        <taxon>Salamandridae</taxon>
        <taxon>Pleurodelinae</taxon>
        <taxon>Pleurodeles</taxon>
    </lineage>
</organism>
<feature type="region of interest" description="Disordered" evidence="1">
    <location>
        <begin position="1"/>
        <end position="137"/>
    </location>
</feature>
<feature type="compositionally biased region" description="Basic and acidic residues" evidence="1">
    <location>
        <begin position="1"/>
        <end position="22"/>
    </location>
</feature>
<evidence type="ECO:0000313" key="3">
    <source>
        <dbReference type="Proteomes" id="UP001066276"/>
    </source>
</evidence>
<evidence type="ECO:0000313" key="2">
    <source>
        <dbReference type="EMBL" id="KAJ1092860.1"/>
    </source>
</evidence>
<feature type="compositionally biased region" description="Basic and acidic residues" evidence="1">
    <location>
        <begin position="116"/>
        <end position="137"/>
    </location>
</feature>
<evidence type="ECO:0000256" key="1">
    <source>
        <dbReference type="SAM" id="MobiDB-lite"/>
    </source>
</evidence>
<sequence length="137" mass="15821">MQQEDTKEGLVREEENRRDSIGRARPKEKRQDRDGKTKTQKDVTTNLDKPSEKWSKVWWTLPEDSDSPTTTQESCGSGGRTTTSKANRQNEKVCNRKTPRRVSPKKRKTAEIPVEEPDRKRSDRSGVKRQDGLNEPQ</sequence>
<dbReference type="EMBL" id="JANPWB010000015">
    <property type="protein sequence ID" value="KAJ1092860.1"/>
    <property type="molecule type" value="Genomic_DNA"/>
</dbReference>